<name>A0ABS0T4J2_9CAUL</name>
<dbReference type="Proteomes" id="UP000639859">
    <property type="component" value="Unassembled WGS sequence"/>
</dbReference>
<dbReference type="InterPro" id="IPR036388">
    <property type="entry name" value="WH-like_DNA-bd_sf"/>
</dbReference>
<dbReference type="SUPFAM" id="SSF46785">
    <property type="entry name" value="Winged helix' DNA-binding domain"/>
    <property type="match status" value="1"/>
</dbReference>
<dbReference type="InterPro" id="IPR036390">
    <property type="entry name" value="WH_DNA-bd_sf"/>
</dbReference>
<evidence type="ECO:0000256" key="2">
    <source>
        <dbReference type="ARBA" id="ARBA00023125"/>
    </source>
</evidence>
<dbReference type="Pfam" id="PF00392">
    <property type="entry name" value="GntR"/>
    <property type="match status" value="1"/>
</dbReference>
<keyword evidence="2" id="KW-0238">DNA-binding</keyword>
<evidence type="ECO:0000256" key="1">
    <source>
        <dbReference type="ARBA" id="ARBA00023015"/>
    </source>
</evidence>
<evidence type="ECO:0000259" key="4">
    <source>
        <dbReference type="SMART" id="SM00345"/>
    </source>
</evidence>
<dbReference type="Gene3D" id="1.10.10.10">
    <property type="entry name" value="Winged helix-like DNA-binding domain superfamily/Winged helix DNA-binding domain"/>
    <property type="match status" value="1"/>
</dbReference>
<feature type="domain" description="HTH gntR-type" evidence="4">
    <location>
        <begin position="10"/>
        <end position="68"/>
    </location>
</feature>
<dbReference type="InterPro" id="IPR000524">
    <property type="entry name" value="Tscrpt_reg_HTH_GntR"/>
</dbReference>
<dbReference type="SMART" id="SM00345">
    <property type="entry name" value="HTH_GNTR"/>
    <property type="match status" value="1"/>
</dbReference>
<evidence type="ECO:0000256" key="3">
    <source>
        <dbReference type="ARBA" id="ARBA00023163"/>
    </source>
</evidence>
<reference evidence="5 6" key="1">
    <citation type="submission" date="2020-11" db="EMBL/GenBank/DDBJ databases">
        <title>genome sequence of strain KACC 18849.</title>
        <authorList>
            <person name="Gao J."/>
            <person name="Zhang X."/>
        </authorList>
    </citation>
    <scope>NUCLEOTIDE SEQUENCE [LARGE SCALE GENOMIC DNA]</scope>
    <source>
        <strain evidence="5 6">KACC 18849</strain>
    </source>
</reference>
<dbReference type="EMBL" id="JADWOX010000027">
    <property type="protein sequence ID" value="MBI1686794.1"/>
    <property type="molecule type" value="Genomic_DNA"/>
</dbReference>
<keyword evidence="1" id="KW-0805">Transcription regulation</keyword>
<gene>
    <name evidence="5" type="ORF">I4Q42_24265</name>
</gene>
<protein>
    <submittedName>
        <fullName evidence="5">GntR family transcriptional regulator</fullName>
    </submittedName>
</protein>
<evidence type="ECO:0000313" key="6">
    <source>
        <dbReference type="Proteomes" id="UP000639859"/>
    </source>
</evidence>
<keyword evidence="6" id="KW-1185">Reference proteome</keyword>
<proteinExistence type="predicted"/>
<keyword evidence="3" id="KW-0804">Transcription</keyword>
<comment type="caution">
    <text evidence="5">The sequence shown here is derived from an EMBL/GenBank/DDBJ whole genome shotgun (WGS) entry which is preliminary data.</text>
</comment>
<accession>A0ABS0T4J2</accession>
<dbReference type="RefSeq" id="WP_198578680.1">
    <property type="nucleotide sequence ID" value="NZ_JADWOX010000027.1"/>
</dbReference>
<evidence type="ECO:0000313" key="5">
    <source>
        <dbReference type="EMBL" id="MBI1686794.1"/>
    </source>
</evidence>
<organism evidence="5 6">
    <name type="scientific">Caulobacter hibisci</name>
    <dbReference type="NCBI Taxonomy" id="2035993"/>
    <lineage>
        <taxon>Bacteria</taxon>
        <taxon>Pseudomonadati</taxon>
        <taxon>Pseudomonadota</taxon>
        <taxon>Alphaproteobacteria</taxon>
        <taxon>Caulobacterales</taxon>
        <taxon>Caulobacteraceae</taxon>
        <taxon>Caulobacter</taxon>
    </lineage>
</organism>
<sequence length="182" mass="19200">MSWNDPSEPVLAAVRAKLSLGSPLQGAALSINAIAAELGVSHTPVREALARLAGEGLVVRTVGGGYVGVVHDAVSLSELYGFAGLLAGWLLKDLRDAAGLPTNSADLLTVLDERAVNRALAAEHRRVRVQLAPFAQGEAMVLGAERPLLAGRLGEGLRRWHLRRVRRSGAILAASLTRPSRP</sequence>